<keyword evidence="2" id="KW-0812">Transmembrane</keyword>
<protein>
    <submittedName>
        <fullName evidence="3">Uncharacterized protein</fullName>
    </submittedName>
</protein>
<accession>A0A917IYE9</accession>
<dbReference type="EMBL" id="BMDC01000004">
    <property type="protein sequence ID" value="GGH66737.1"/>
    <property type="molecule type" value="Genomic_DNA"/>
</dbReference>
<evidence type="ECO:0000313" key="4">
    <source>
        <dbReference type="Proteomes" id="UP000600171"/>
    </source>
</evidence>
<feature type="transmembrane region" description="Helical" evidence="2">
    <location>
        <begin position="116"/>
        <end position="136"/>
    </location>
</feature>
<evidence type="ECO:0000256" key="1">
    <source>
        <dbReference type="SAM" id="MobiDB-lite"/>
    </source>
</evidence>
<feature type="compositionally biased region" description="Basic residues" evidence="1">
    <location>
        <begin position="1"/>
        <end position="18"/>
    </location>
</feature>
<keyword evidence="2" id="KW-1133">Transmembrane helix</keyword>
<gene>
    <name evidence="3" type="ORF">GCM10007359_21170</name>
</gene>
<dbReference type="AlphaFoldDB" id="A0A917IYE9"/>
<proteinExistence type="predicted"/>
<organism evidence="3 4">
    <name type="scientific">Rothia aerolata</name>
    <dbReference type="NCBI Taxonomy" id="1812262"/>
    <lineage>
        <taxon>Bacteria</taxon>
        <taxon>Bacillati</taxon>
        <taxon>Actinomycetota</taxon>
        <taxon>Actinomycetes</taxon>
        <taxon>Micrococcales</taxon>
        <taxon>Micrococcaceae</taxon>
        <taxon>Rothia</taxon>
    </lineage>
</organism>
<reference evidence="3 4" key="1">
    <citation type="journal article" date="2014" name="Int. J. Syst. Evol. Microbiol.">
        <title>Complete genome sequence of Corynebacterium casei LMG S-19264T (=DSM 44701T), isolated from a smear-ripened cheese.</title>
        <authorList>
            <consortium name="US DOE Joint Genome Institute (JGI-PGF)"/>
            <person name="Walter F."/>
            <person name="Albersmeier A."/>
            <person name="Kalinowski J."/>
            <person name="Ruckert C."/>
        </authorList>
    </citation>
    <scope>NUCLEOTIDE SEQUENCE [LARGE SCALE GENOMIC DNA]</scope>
    <source>
        <strain evidence="3 4">CCM 8669</strain>
    </source>
</reference>
<keyword evidence="2" id="KW-0472">Membrane</keyword>
<feature type="transmembrane region" description="Helical" evidence="2">
    <location>
        <begin position="51"/>
        <end position="73"/>
    </location>
</feature>
<feature type="region of interest" description="Disordered" evidence="1">
    <location>
        <begin position="1"/>
        <end position="41"/>
    </location>
</feature>
<keyword evidence="4" id="KW-1185">Reference proteome</keyword>
<feature type="transmembrane region" description="Helical" evidence="2">
    <location>
        <begin position="79"/>
        <end position="104"/>
    </location>
</feature>
<evidence type="ECO:0000256" key="2">
    <source>
        <dbReference type="SAM" id="Phobius"/>
    </source>
</evidence>
<sequence length="137" mass="14460">MPSKKNRKSSAAARRARAGRGFQPDAGQRSHRVQRDFSAAKPKMRPATQMFLVGAVAELVALVMLALALFSGVGSTSTIIATFLVCIVLSIIASALAGILALVGLVKYRRMTGANIALLAVSIIFSPVLWLALIALL</sequence>
<dbReference type="Proteomes" id="UP000600171">
    <property type="component" value="Unassembled WGS sequence"/>
</dbReference>
<name>A0A917IYE9_9MICC</name>
<evidence type="ECO:0000313" key="3">
    <source>
        <dbReference type="EMBL" id="GGH66737.1"/>
    </source>
</evidence>
<dbReference type="RefSeq" id="WP_188360334.1">
    <property type="nucleotide sequence ID" value="NZ_BMDC01000004.1"/>
</dbReference>
<comment type="caution">
    <text evidence="3">The sequence shown here is derived from an EMBL/GenBank/DDBJ whole genome shotgun (WGS) entry which is preliminary data.</text>
</comment>